<gene>
    <name evidence="11" type="ORF">NE237_025985</name>
</gene>
<keyword evidence="4" id="KW-0808">Transferase</keyword>
<accession>A0A9Q0H454</accession>
<evidence type="ECO:0000256" key="1">
    <source>
        <dbReference type="ARBA" id="ARBA00004141"/>
    </source>
</evidence>
<evidence type="ECO:0000256" key="7">
    <source>
        <dbReference type="ARBA" id="ARBA00023136"/>
    </source>
</evidence>
<evidence type="ECO:0000256" key="5">
    <source>
        <dbReference type="ARBA" id="ARBA00022692"/>
    </source>
</evidence>
<dbReference type="PANTHER" id="PTHR31595:SF57">
    <property type="entry name" value="OS04G0481900 PROTEIN"/>
    <property type="match status" value="1"/>
</dbReference>
<keyword evidence="6 9" id="KW-1133">Transmembrane helix</keyword>
<feature type="domain" description="Wax synthase" evidence="10">
    <location>
        <begin position="33"/>
        <end position="119"/>
    </location>
</feature>
<evidence type="ECO:0000256" key="3">
    <source>
        <dbReference type="ARBA" id="ARBA00007282"/>
    </source>
</evidence>
<dbReference type="AlphaFoldDB" id="A0A9Q0H454"/>
<evidence type="ECO:0000256" key="4">
    <source>
        <dbReference type="ARBA" id="ARBA00022679"/>
    </source>
</evidence>
<keyword evidence="5 9" id="KW-0812">Transmembrane</keyword>
<feature type="transmembrane region" description="Helical" evidence="9">
    <location>
        <begin position="81"/>
        <end position="104"/>
    </location>
</feature>
<keyword evidence="8" id="KW-0012">Acyltransferase</keyword>
<feature type="transmembrane region" description="Helical" evidence="9">
    <location>
        <begin position="116"/>
        <end position="135"/>
    </location>
</feature>
<evidence type="ECO:0000256" key="8">
    <source>
        <dbReference type="ARBA" id="ARBA00023315"/>
    </source>
</evidence>
<feature type="transmembrane region" description="Helical" evidence="9">
    <location>
        <begin position="7"/>
        <end position="28"/>
    </location>
</feature>
<dbReference type="Proteomes" id="UP001141806">
    <property type="component" value="Unassembled WGS sequence"/>
</dbReference>
<dbReference type="InterPro" id="IPR032805">
    <property type="entry name" value="Wax_synthase_dom"/>
</dbReference>
<evidence type="ECO:0000313" key="12">
    <source>
        <dbReference type="Proteomes" id="UP001141806"/>
    </source>
</evidence>
<comment type="subcellular location">
    <subcellularLocation>
        <location evidence="1">Membrane</location>
        <topology evidence="1">Multi-pass membrane protein</topology>
    </subcellularLocation>
</comment>
<proteinExistence type="inferred from homology"/>
<dbReference type="Pfam" id="PF13813">
    <property type="entry name" value="MBOAT_2"/>
    <property type="match status" value="1"/>
</dbReference>
<dbReference type="OrthoDB" id="1077582at2759"/>
<dbReference type="EMBL" id="JAMYWD010000010">
    <property type="protein sequence ID" value="KAJ4958874.1"/>
    <property type="molecule type" value="Genomic_DNA"/>
</dbReference>
<organism evidence="11 12">
    <name type="scientific">Protea cynaroides</name>
    <dbReference type="NCBI Taxonomy" id="273540"/>
    <lineage>
        <taxon>Eukaryota</taxon>
        <taxon>Viridiplantae</taxon>
        <taxon>Streptophyta</taxon>
        <taxon>Embryophyta</taxon>
        <taxon>Tracheophyta</taxon>
        <taxon>Spermatophyta</taxon>
        <taxon>Magnoliopsida</taxon>
        <taxon>Proteales</taxon>
        <taxon>Proteaceae</taxon>
        <taxon>Protea</taxon>
    </lineage>
</organism>
<evidence type="ECO:0000259" key="10">
    <source>
        <dbReference type="Pfam" id="PF13813"/>
    </source>
</evidence>
<comment type="pathway">
    <text evidence="2">Secondary metabolite biosynthesis.</text>
</comment>
<protein>
    <recommendedName>
        <fullName evidence="10">Wax synthase domain-containing protein</fullName>
    </recommendedName>
</protein>
<evidence type="ECO:0000256" key="9">
    <source>
        <dbReference type="SAM" id="Phobius"/>
    </source>
</evidence>
<evidence type="ECO:0000256" key="2">
    <source>
        <dbReference type="ARBA" id="ARBA00005179"/>
    </source>
</evidence>
<evidence type="ECO:0000313" key="11">
    <source>
        <dbReference type="EMBL" id="KAJ4958874.1"/>
    </source>
</evidence>
<reference evidence="11" key="1">
    <citation type="journal article" date="2023" name="Plant J.">
        <title>The genome of the king protea, Protea cynaroides.</title>
        <authorList>
            <person name="Chang J."/>
            <person name="Duong T.A."/>
            <person name="Schoeman C."/>
            <person name="Ma X."/>
            <person name="Roodt D."/>
            <person name="Barker N."/>
            <person name="Li Z."/>
            <person name="Van de Peer Y."/>
            <person name="Mizrachi E."/>
        </authorList>
    </citation>
    <scope>NUCLEOTIDE SEQUENCE</scope>
    <source>
        <tissue evidence="11">Young leaves</tissue>
    </source>
</reference>
<comment type="caution">
    <text evidence="11">The sequence shown here is derived from an EMBL/GenBank/DDBJ whole genome shotgun (WGS) entry which is preliminary data.</text>
</comment>
<dbReference type="PANTHER" id="PTHR31595">
    <property type="entry name" value="LONG-CHAIN-ALCOHOL O-FATTY-ACYLTRANSFERASE 3-RELATED"/>
    <property type="match status" value="1"/>
</dbReference>
<sequence length="201" mass="22774">MMVVYACYVYLSLELLFAVGAITARVLLGLELEPQSNKPYLATSLQDFWGRRWNLVVSSILRPTIYNPVKQISMLVLDRKWAAVPAVVATFIVSGLMHELVFYYYTCCSPTWEVTWFFILHGICTALEVAAKMALDWRLHPAVSCPLTVGFVAVTTVWLFVPPIVRSGTDVRGFNEVLALIEFLREKFRSISTLLMNTSKQ</sequence>
<comment type="similarity">
    <text evidence="3">Belongs to the wax synthase family.</text>
</comment>
<dbReference type="InterPro" id="IPR044851">
    <property type="entry name" value="Wax_synthase"/>
</dbReference>
<dbReference type="GO" id="GO:0006629">
    <property type="term" value="P:lipid metabolic process"/>
    <property type="evidence" value="ECO:0007669"/>
    <property type="project" value="InterPro"/>
</dbReference>
<feature type="transmembrane region" description="Helical" evidence="9">
    <location>
        <begin position="142"/>
        <end position="161"/>
    </location>
</feature>
<dbReference type="GO" id="GO:0016020">
    <property type="term" value="C:membrane"/>
    <property type="evidence" value="ECO:0007669"/>
    <property type="project" value="UniProtKB-SubCell"/>
</dbReference>
<dbReference type="GO" id="GO:0008374">
    <property type="term" value="F:O-acyltransferase activity"/>
    <property type="evidence" value="ECO:0007669"/>
    <property type="project" value="InterPro"/>
</dbReference>
<keyword evidence="7 9" id="KW-0472">Membrane</keyword>
<name>A0A9Q0H454_9MAGN</name>
<keyword evidence="12" id="KW-1185">Reference proteome</keyword>
<evidence type="ECO:0000256" key="6">
    <source>
        <dbReference type="ARBA" id="ARBA00022989"/>
    </source>
</evidence>